<dbReference type="AlphaFoldDB" id="U5BX54"/>
<comment type="caution">
    <text evidence="1">The sequence shown here is derived from an EMBL/GenBank/DDBJ whole genome shotgun (WGS) entry which is preliminary data.</text>
</comment>
<accession>U5BX54</accession>
<reference evidence="1 2" key="1">
    <citation type="journal article" date="2013" name="Genome Announc.">
        <title>Draft Genome Sequence of the Psychrophilic and Alkaliphilic Rhodonellum psychrophilum Strain GCM71T.</title>
        <authorList>
            <person name="Hauptmann A.L."/>
            <person name="Glaring M.A."/>
            <person name="Hallin P.F."/>
            <person name="Prieme A."/>
            <person name="Stougaard P."/>
        </authorList>
    </citation>
    <scope>NUCLEOTIDE SEQUENCE [LARGE SCALE GENOMIC DNA]</scope>
    <source>
        <strain evidence="1 2">GCM71</strain>
    </source>
</reference>
<evidence type="ECO:0000313" key="2">
    <source>
        <dbReference type="Proteomes" id="UP000016843"/>
    </source>
</evidence>
<dbReference type="EMBL" id="AWXR01000059">
    <property type="protein sequence ID" value="ERM81201.1"/>
    <property type="molecule type" value="Genomic_DNA"/>
</dbReference>
<sequence>MSEEYFFVQDLSMAQKLNLHFHQLKIFAQLTFYLCTKKKK</sequence>
<protein>
    <submittedName>
        <fullName evidence="1">Uncharacterized protein</fullName>
    </submittedName>
</protein>
<organism evidence="1 2">
    <name type="scientific">Rhodonellum psychrophilum GCM71 = DSM 17998</name>
    <dbReference type="NCBI Taxonomy" id="1123057"/>
    <lineage>
        <taxon>Bacteria</taxon>
        <taxon>Pseudomonadati</taxon>
        <taxon>Bacteroidota</taxon>
        <taxon>Cytophagia</taxon>
        <taxon>Cytophagales</taxon>
        <taxon>Cytophagaceae</taxon>
        <taxon>Rhodonellum</taxon>
    </lineage>
</organism>
<proteinExistence type="predicted"/>
<dbReference type="Proteomes" id="UP000016843">
    <property type="component" value="Unassembled WGS sequence"/>
</dbReference>
<gene>
    <name evidence="1" type="ORF">P872_20405</name>
</gene>
<keyword evidence="2" id="KW-1185">Reference proteome</keyword>
<name>U5BX54_9BACT</name>
<evidence type="ECO:0000313" key="1">
    <source>
        <dbReference type="EMBL" id="ERM81201.1"/>
    </source>
</evidence>